<dbReference type="PANTHER" id="PTHR11851:SF49">
    <property type="entry name" value="MITOCHONDRIAL-PROCESSING PEPTIDASE SUBUNIT ALPHA"/>
    <property type="match status" value="1"/>
</dbReference>
<dbReference type="InterPro" id="IPR007863">
    <property type="entry name" value="Peptidase_M16_C"/>
</dbReference>
<dbReference type="InterPro" id="IPR050361">
    <property type="entry name" value="MPP/UQCRC_Complex"/>
</dbReference>
<feature type="compositionally biased region" description="Gly residues" evidence="2">
    <location>
        <begin position="286"/>
        <end position="297"/>
    </location>
</feature>
<keyword evidence="7" id="KW-1185">Reference proteome</keyword>
<evidence type="ECO:0000256" key="1">
    <source>
        <dbReference type="ARBA" id="ARBA00007261"/>
    </source>
</evidence>
<reference evidence="6" key="1">
    <citation type="journal article" date="2014" name="Int. J. Syst. Evol. Microbiol.">
        <title>Complete genome sequence of Corynebacterium casei LMG S-19264T (=DSM 44701T), isolated from a smear-ripened cheese.</title>
        <authorList>
            <consortium name="US DOE Joint Genome Institute (JGI-PGF)"/>
            <person name="Walter F."/>
            <person name="Albersmeier A."/>
            <person name="Kalinowski J."/>
            <person name="Ruckert C."/>
        </authorList>
    </citation>
    <scope>NUCLEOTIDE SEQUENCE</scope>
    <source>
        <strain evidence="6">JCM 14371</strain>
    </source>
</reference>
<dbReference type="EMBL" id="BMOE01000008">
    <property type="protein sequence ID" value="GGJ79883.1"/>
    <property type="molecule type" value="Genomic_DNA"/>
</dbReference>
<feature type="signal peptide" evidence="3">
    <location>
        <begin position="1"/>
        <end position="29"/>
    </location>
</feature>
<evidence type="ECO:0000313" key="6">
    <source>
        <dbReference type="EMBL" id="GGJ79883.1"/>
    </source>
</evidence>
<dbReference type="SUPFAM" id="SSF63411">
    <property type="entry name" value="LuxS/MPP-like metallohydrolase"/>
    <property type="match status" value="4"/>
</dbReference>
<dbReference type="Proteomes" id="UP000635726">
    <property type="component" value="Unassembled WGS sequence"/>
</dbReference>
<evidence type="ECO:0000313" key="7">
    <source>
        <dbReference type="Proteomes" id="UP000635726"/>
    </source>
</evidence>
<evidence type="ECO:0000259" key="5">
    <source>
        <dbReference type="Pfam" id="PF05193"/>
    </source>
</evidence>
<feature type="chain" id="PRO_5036771512" evidence="3">
    <location>
        <begin position="30"/>
        <end position="936"/>
    </location>
</feature>
<dbReference type="AlphaFoldDB" id="A0A917URJ3"/>
<name>A0A917URJ3_9DEIO</name>
<dbReference type="RefSeq" id="WP_229670984.1">
    <property type="nucleotide sequence ID" value="NZ_BMOE01000008.1"/>
</dbReference>
<protein>
    <submittedName>
        <fullName evidence="6">Peptidase M16</fullName>
    </submittedName>
</protein>
<dbReference type="PANTHER" id="PTHR11851">
    <property type="entry name" value="METALLOPROTEASE"/>
    <property type="match status" value="1"/>
</dbReference>
<feature type="domain" description="Peptidase M16 N-terminal" evidence="4">
    <location>
        <begin position="539"/>
        <end position="670"/>
    </location>
</feature>
<dbReference type="InterPro" id="IPR011249">
    <property type="entry name" value="Metalloenz_LuxS/M16"/>
</dbReference>
<comment type="similarity">
    <text evidence="1">Belongs to the peptidase M16 family.</text>
</comment>
<feature type="domain" description="Peptidase M16 C-terminal" evidence="5">
    <location>
        <begin position="224"/>
        <end position="413"/>
    </location>
</feature>
<dbReference type="Pfam" id="PF00675">
    <property type="entry name" value="Peptidase_M16"/>
    <property type="match status" value="2"/>
</dbReference>
<evidence type="ECO:0000256" key="3">
    <source>
        <dbReference type="SAM" id="SignalP"/>
    </source>
</evidence>
<dbReference type="Pfam" id="PF05193">
    <property type="entry name" value="Peptidase_M16_C"/>
    <property type="match status" value="2"/>
</dbReference>
<accession>A0A917URJ3</accession>
<feature type="region of interest" description="Disordered" evidence="2">
    <location>
        <begin position="274"/>
        <end position="297"/>
    </location>
</feature>
<organism evidence="6 7">
    <name type="scientific">Deinococcus aquiradiocola</name>
    <dbReference type="NCBI Taxonomy" id="393059"/>
    <lineage>
        <taxon>Bacteria</taxon>
        <taxon>Thermotogati</taxon>
        <taxon>Deinococcota</taxon>
        <taxon>Deinococci</taxon>
        <taxon>Deinococcales</taxon>
        <taxon>Deinococcaceae</taxon>
        <taxon>Deinococcus</taxon>
    </lineage>
</organism>
<feature type="domain" description="Peptidase M16 C-terminal" evidence="5">
    <location>
        <begin position="691"/>
        <end position="870"/>
    </location>
</feature>
<dbReference type="PROSITE" id="PS51318">
    <property type="entry name" value="TAT"/>
    <property type="match status" value="1"/>
</dbReference>
<dbReference type="InterPro" id="IPR011765">
    <property type="entry name" value="Pept_M16_N"/>
</dbReference>
<gene>
    <name evidence="6" type="ORF">GCM10008939_24670</name>
</gene>
<evidence type="ECO:0000256" key="2">
    <source>
        <dbReference type="SAM" id="MobiDB-lite"/>
    </source>
</evidence>
<dbReference type="InterPro" id="IPR006311">
    <property type="entry name" value="TAT_signal"/>
</dbReference>
<reference evidence="6" key="2">
    <citation type="submission" date="2020-09" db="EMBL/GenBank/DDBJ databases">
        <authorList>
            <person name="Sun Q."/>
            <person name="Ohkuma M."/>
        </authorList>
    </citation>
    <scope>NUCLEOTIDE SEQUENCE</scope>
    <source>
        <strain evidence="6">JCM 14371</strain>
    </source>
</reference>
<evidence type="ECO:0000259" key="4">
    <source>
        <dbReference type="Pfam" id="PF00675"/>
    </source>
</evidence>
<keyword evidence="3" id="KW-0732">Signal</keyword>
<dbReference type="GO" id="GO:0046872">
    <property type="term" value="F:metal ion binding"/>
    <property type="evidence" value="ECO:0007669"/>
    <property type="project" value="InterPro"/>
</dbReference>
<feature type="domain" description="Peptidase M16 N-terminal" evidence="4">
    <location>
        <begin position="72"/>
        <end position="217"/>
    </location>
</feature>
<proteinExistence type="inferred from homology"/>
<comment type="caution">
    <text evidence="6">The sequence shown here is derived from an EMBL/GenBank/DDBJ whole genome shotgun (WGS) entry which is preliminary data.</text>
</comment>
<dbReference type="Gene3D" id="3.30.830.10">
    <property type="entry name" value="Metalloenzyme, LuxS/M16 peptidase-like"/>
    <property type="match status" value="4"/>
</dbReference>
<sequence>MTLMRRAPLNRRAVMLGLSLLLGSGGGSAAFGAAVQAGQGQAGTVQAGVAPLPVLVTSAGVRQTVLGNGLTVLTKEVHGAPVVSVQVFYRIGSRNEAPGVNGIAHQLEHMLFKGTASRPVQFGRLLGALGADFNAFTAYDQTAYHETVEREKAGAALALEADRMVNAVIDPERLAGERRVVLSEIEGDENDPQYRLSRAVQAAAFPGSPYGLTVGGTRRDIEGFTADRVRAYYRKYYAPEYATLVIVGDFQTDAMLAQVRQLFGTLGRPGTKPVTVSAPLAAPDAGGKGEGTLGRGGHATPITLREPGATPLLSAVYPLPDVNSPDVPALRVLDYVLLSGRTSRLYRALFESGLAADGGTSPNTFLRGGWYDFNFTPAPGKTVQDVDRALLAALRDVRERPVSAAEVREAITQIRAGEVLGSVSVDAQATSLGMDATTAGDYRYTDRFLAAVARVTPADVQRVARTYLQDASRTAGFFEPTAAQEAQGSAATGATQESFNAGPPVDPAEVARYLPPSPPAGSRAVTLPDTYRLPNGLTVLLLRDTGTPTVSLSADVRAGREYDTDATAGLADLVAGNLLSGTATRDEATLAHLLDGVGAQLSPSASRFGVQIGGASLSADLGTLLEGLSDILQHATFPAEQFRLSRARAVQGVRQADDDPGSVAQRTFRKTVYPAGNPWQVFSTQPTLSALTQPDLTAFYRAHYRPDTTVVTLVGNFDPAQVRTLIRQKFGSWNATGTAPTVTYPTVPAPQGVVRAHPTLNGKTQAVTYLGYQSIDRRDPRYYASLVLNQVLGGDTLSSRLGTELRDKQGLTYGVSSGFSAGRVPGPFVVTLQTNPADTDRAVQAALNLIRSVARDGLTETEVATARNTLSSSFTVGLSSPAALAGTFTGFAALGLPLDELQAYRQRVAAVTLQDVNAAARTLLDPDHIVIVTAGP</sequence>